<evidence type="ECO:0000313" key="2">
    <source>
        <dbReference type="Proteomes" id="UP001358586"/>
    </source>
</evidence>
<dbReference type="EMBL" id="JARKNE010000013">
    <property type="protein sequence ID" value="KAK5772942.1"/>
    <property type="molecule type" value="Genomic_DNA"/>
</dbReference>
<name>A0ABR0MIM4_GOSAR</name>
<proteinExistence type="predicted"/>
<sequence length="121" mass="14060">MHKFCSKRKRHFPITAIVLEIYFHLAALFPKRVASYKSQMQGGHVWCAKILQEINKAKVRANTMHIACHDRDNLWFRVTGFDRPNQGIIGGQYCVHLRNRTCDYGMFDALCYPYTHVIAAC</sequence>
<gene>
    <name evidence="1" type="ORF">PVK06_049244</name>
</gene>
<reference evidence="1 2" key="1">
    <citation type="submission" date="2023-03" db="EMBL/GenBank/DDBJ databases">
        <title>WGS of Gossypium arboreum.</title>
        <authorList>
            <person name="Yu D."/>
        </authorList>
    </citation>
    <scope>NUCLEOTIDE SEQUENCE [LARGE SCALE GENOMIC DNA]</scope>
    <source>
        <tissue evidence="1">Leaf</tissue>
    </source>
</reference>
<accession>A0ABR0MIM4</accession>
<comment type="caution">
    <text evidence="1">The sequence shown here is derived from an EMBL/GenBank/DDBJ whole genome shotgun (WGS) entry which is preliminary data.</text>
</comment>
<organism evidence="1 2">
    <name type="scientific">Gossypium arboreum</name>
    <name type="common">Tree cotton</name>
    <name type="synonym">Gossypium nanking</name>
    <dbReference type="NCBI Taxonomy" id="29729"/>
    <lineage>
        <taxon>Eukaryota</taxon>
        <taxon>Viridiplantae</taxon>
        <taxon>Streptophyta</taxon>
        <taxon>Embryophyta</taxon>
        <taxon>Tracheophyta</taxon>
        <taxon>Spermatophyta</taxon>
        <taxon>Magnoliopsida</taxon>
        <taxon>eudicotyledons</taxon>
        <taxon>Gunneridae</taxon>
        <taxon>Pentapetalae</taxon>
        <taxon>rosids</taxon>
        <taxon>malvids</taxon>
        <taxon>Malvales</taxon>
        <taxon>Malvaceae</taxon>
        <taxon>Malvoideae</taxon>
        <taxon>Gossypium</taxon>
    </lineage>
</organism>
<protein>
    <submittedName>
        <fullName evidence="1">Uncharacterized protein</fullName>
    </submittedName>
</protein>
<evidence type="ECO:0000313" key="1">
    <source>
        <dbReference type="EMBL" id="KAK5772942.1"/>
    </source>
</evidence>
<dbReference type="Proteomes" id="UP001358586">
    <property type="component" value="Chromosome 13"/>
</dbReference>
<keyword evidence="2" id="KW-1185">Reference proteome</keyword>